<dbReference type="OMA" id="FRWRMSQ"/>
<evidence type="ECO:0000259" key="3">
    <source>
        <dbReference type="PROSITE" id="PS51390"/>
    </source>
</evidence>
<dbReference type="GO" id="GO:0048922">
    <property type="term" value="P:posterior lateral line neuromast deposition"/>
    <property type="evidence" value="ECO:0007669"/>
    <property type="project" value="Ensembl"/>
</dbReference>
<dbReference type="CDD" id="cd00063">
    <property type="entry name" value="FN3"/>
    <property type="match status" value="4"/>
</dbReference>
<proteinExistence type="predicted"/>
<reference evidence="4" key="3">
    <citation type="submission" date="2025-09" db="UniProtKB">
        <authorList>
            <consortium name="Ensembl"/>
        </authorList>
    </citation>
    <scope>IDENTIFICATION</scope>
</reference>
<dbReference type="Gene3D" id="2.60.40.10">
    <property type="entry name" value="Immunoglobulins"/>
    <property type="match status" value="4"/>
</dbReference>
<dbReference type="GO" id="GO:0009986">
    <property type="term" value="C:cell surface"/>
    <property type="evidence" value="ECO:0000318"/>
    <property type="project" value="GO_Central"/>
</dbReference>
<feature type="domain" description="Fibronectin type-III" evidence="2">
    <location>
        <begin position="136"/>
        <end position="236"/>
    </location>
</feature>
<feature type="domain" description="WAP" evidence="3">
    <location>
        <begin position="77"/>
        <end position="126"/>
    </location>
</feature>
<feature type="region of interest" description="Disordered" evidence="1">
    <location>
        <begin position="539"/>
        <end position="561"/>
    </location>
</feature>
<dbReference type="Gene3D" id="4.10.75.10">
    <property type="entry name" value="Elafin-like"/>
    <property type="match status" value="1"/>
</dbReference>
<dbReference type="InterPro" id="IPR008197">
    <property type="entry name" value="WAP_dom"/>
</dbReference>
<dbReference type="FunFam" id="4.10.75.10:FF:000001">
    <property type="entry name" value="Anosmin 1"/>
    <property type="match status" value="1"/>
</dbReference>
<dbReference type="SMART" id="SM00060">
    <property type="entry name" value="FN3"/>
    <property type="match status" value="4"/>
</dbReference>
<dbReference type="eggNOG" id="KOG4802">
    <property type="taxonomic scope" value="Eukaryota"/>
</dbReference>
<feature type="domain" description="Fibronectin type-III" evidence="2">
    <location>
        <begin position="573"/>
        <end position="678"/>
    </location>
</feature>
<dbReference type="Pfam" id="PF17869">
    <property type="entry name" value="Cys_box"/>
    <property type="match status" value="1"/>
</dbReference>
<dbReference type="EMBL" id="AHAT01022456">
    <property type="status" value="NOT_ANNOTATED_CDS"/>
    <property type="molecule type" value="Genomic_DNA"/>
</dbReference>
<reference evidence="4" key="2">
    <citation type="submission" date="2025-08" db="UniProtKB">
        <authorList>
            <consortium name="Ensembl"/>
        </authorList>
    </citation>
    <scope>IDENTIFICATION</scope>
</reference>
<dbReference type="GO" id="GO:0030414">
    <property type="term" value="F:peptidase inhibitor activity"/>
    <property type="evidence" value="ECO:0007669"/>
    <property type="project" value="InterPro"/>
</dbReference>
<organism evidence="4 5">
    <name type="scientific">Lepisosteus oculatus</name>
    <name type="common">Spotted gar</name>
    <dbReference type="NCBI Taxonomy" id="7918"/>
    <lineage>
        <taxon>Eukaryota</taxon>
        <taxon>Metazoa</taxon>
        <taxon>Chordata</taxon>
        <taxon>Craniata</taxon>
        <taxon>Vertebrata</taxon>
        <taxon>Euteleostomi</taxon>
        <taxon>Actinopterygii</taxon>
        <taxon>Neopterygii</taxon>
        <taxon>Holostei</taxon>
        <taxon>Semionotiformes</taxon>
        <taxon>Lepisosteidae</taxon>
        <taxon>Lepisosteus</taxon>
    </lineage>
</organism>
<feature type="domain" description="Fibronectin type-III" evidence="2">
    <location>
        <begin position="242"/>
        <end position="339"/>
    </location>
</feature>
<dbReference type="InterPro" id="IPR036116">
    <property type="entry name" value="FN3_sf"/>
</dbReference>
<dbReference type="PROSITE" id="PS51390">
    <property type="entry name" value="WAP"/>
    <property type="match status" value="1"/>
</dbReference>
<dbReference type="InterPro" id="IPR003961">
    <property type="entry name" value="FN3_dom"/>
</dbReference>
<dbReference type="Ensembl" id="ENSLOCT00000001796.1">
    <property type="protein sequence ID" value="ENSLOCP00000001791.1"/>
    <property type="gene ID" value="ENSLOCG00000001554.1"/>
</dbReference>
<dbReference type="EMBL" id="AHAT01022457">
    <property type="status" value="NOT_ANNOTATED_CDS"/>
    <property type="molecule type" value="Genomic_DNA"/>
</dbReference>
<dbReference type="InterPro" id="IPR036645">
    <property type="entry name" value="Elafin-like_sf"/>
</dbReference>
<evidence type="ECO:0000313" key="5">
    <source>
        <dbReference type="Proteomes" id="UP000018468"/>
    </source>
</evidence>
<dbReference type="PANTHER" id="PTHR14131:SF7">
    <property type="entry name" value="ANOSMIN 1B"/>
    <property type="match status" value="1"/>
</dbReference>
<dbReference type="InterPro" id="IPR042447">
    <property type="entry name" value="Anosmin-1"/>
</dbReference>
<dbReference type="GO" id="GO:0030182">
    <property type="term" value="P:neuron differentiation"/>
    <property type="evidence" value="ECO:0000318"/>
    <property type="project" value="GO_Central"/>
</dbReference>
<dbReference type="SUPFAM" id="SSF49265">
    <property type="entry name" value="Fibronectin type III"/>
    <property type="match status" value="2"/>
</dbReference>
<evidence type="ECO:0000259" key="2">
    <source>
        <dbReference type="PROSITE" id="PS50853"/>
    </source>
</evidence>
<reference evidence="5" key="1">
    <citation type="submission" date="2011-12" db="EMBL/GenBank/DDBJ databases">
        <title>The Draft Genome of Lepisosteus oculatus.</title>
        <authorList>
            <consortium name="The Broad Institute Genome Assembly &amp; Analysis Group"/>
            <consortium name="Computational R&amp;D Group"/>
            <consortium name="and Sequencing Platform"/>
            <person name="Di Palma F."/>
            <person name="Alfoldi J."/>
            <person name="Johnson J."/>
            <person name="Berlin A."/>
            <person name="Gnerre S."/>
            <person name="Jaffe D."/>
            <person name="MacCallum I."/>
            <person name="Young S."/>
            <person name="Walker B.J."/>
            <person name="Lander E.S."/>
            <person name="Lindblad-Toh K."/>
        </authorList>
    </citation>
    <scope>NUCLEOTIDE SEQUENCE [LARGE SCALE GENOMIC DNA]</scope>
</reference>
<dbReference type="PROSITE" id="PS50853">
    <property type="entry name" value="FN3"/>
    <property type="match status" value="3"/>
</dbReference>
<dbReference type="InParanoid" id="W5M084"/>
<accession>W5M084</accession>
<keyword evidence="5" id="KW-1185">Reference proteome</keyword>
<evidence type="ECO:0000313" key="4">
    <source>
        <dbReference type="Ensembl" id="ENSLOCP00000001791.1"/>
    </source>
</evidence>
<dbReference type="GO" id="GO:0005576">
    <property type="term" value="C:extracellular region"/>
    <property type="evidence" value="ECO:0007669"/>
    <property type="project" value="InterPro"/>
</dbReference>
<dbReference type="Bgee" id="ENSLOCG00000001554">
    <property type="expression patterns" value="Expressed in ovary and 9 other cell types or tissues"/>
</dbReference>
<dbReference type="PANTHER" id="PTHR14131">
    <property type="entry name" value="ANOSMIN"/>
    <property type="match status" value="1"/>
</dbReference>
<dbReference type="InterPro" id="IPR013783">
    <property type="entry name" value="Ig-like_fold"/>
</dbReference>
<dbReference type="SMART" id="SM00217">
    <property type="entry name" value="WAP"/>
    <property type="match status" value="1"/>
</dbReference>
<protein>
    <submittedName>
        <fullName evidence="4">Anosmin 1b</fullName>
    </submittedName>
</protein>
<dbReference type="Pfam" id="PF00041">
    <property type="entry name" value="fn3"/>
    <property type="match status" value="2"/>
</dbReference>
<name>W5M084_LEPOC</name>
<dbReference type="STRING" id="7918.ENSLOCP00000001791"/>
<feature type="region of interest" description="Disordered" evidence="1">
    <location>
        <begin position="222"/>
        <end position="250"/>
    </location>
</feature>
<evidence type="ECO:0000256" key="1">
    <source>
        <dbReference type="SAM" id="MobiDB-lite"/>
    </source>
</evidence>
<dbReference type="Pfam" id="PF00095">
    <property type="entry name" value="WAP"/>
    <property type="match status" value="1"/>
</dbReference>
<dbReference type="AlphaFoldDB" id="W5M084"/>
<dbReference type="Proteomes" id="UP000018468">
    <property type="component" value="Linkage group LG14"/>
</dbReference>
<dbReference type="SUPFAM" id="SSF57256">
    <property type="entry name" value="Elafin-like"/>
    <property type="match status" value="1"/>
</dbReference>
<dbReference type="GeneTree" id="ENSGT00440000033720"/>
<feature type="region of interest" description="Disordered" evidence="1">
    <location>
        <begin position="663"/>
        <end position="682"/>
    </location>
</feature>
<dbReference type="PRINTS" id="PR00003">
    <property type="entry name" value="4DISULPHCORE"/>
</dbReference>
<dbReference type="CDD" id="cd00199">
    <property type="entry name" value="WAP"/>
    <property type="match status" value="1"/>
</dbReference>
<sequence length="682" mass="74970">MWNGIAECRFRLITDFFFSSGSFQNNEILGWCESHRRCAQCLQPCKELWESRRDVSHKPCEKHHECVTSSEFLSSIRARKQGDCPAPQKASGFAAACVESCAADRDCAGTRKCCPNGCGHTCQTPANLFKGVPLKPRKDMSFLEDGAGLVEVSWKSRFNVSVEPVLHILQRRWNYGIHPSEDEATPWQTVLMTVEDRALLRDLRPHRWYQFRVSAVNAHGTRGFTTPSKHFLSSRDPTPPEPPRNIRSGNVTARADGRVNVVLRWDAPREEDLAIRHYRVSWGPQEPSTAGQEDKMESSRVTEGVRSPCPYSIAPVTQLAPALCPASTWKVSLQVTPEIELEGLQPSTSYLVQVQAIAYWVQKRLKSVRSQFVFTTPAADTARGCEGFSSSLSASESSKYYSVVDSTESAIMLPRSQRGTSGDVPLLSPLRHSELPSSHTVPGVLRLETAAPHYHNNQLQVKVFWKTSHEESLKDSGTYLLTWYPELCAKNMTKTARRATVQGTHFVITGLMFACKYRVAVKSVSAAGQGSEVTTSVATPQCSPVRGKGPKALPCARGARPERPPLARKVAVRPEKLTAAFRSVNGSVLAEFRWRVAPAAPAPGSLAGFQLSWVQISSNNSSVSADTAVYQSRLLSPDQPSLTVGDLQPASLYEVRVRALSPSGRGPATVKTFHTPPASGAL</sequence>
<dbReference type="InterPro" id="IPR040957">
    <property type="entry name" value="Anosmin-1_Cys_box"/>
</dbReference>